<organism evidence="1 2">
    <name type="scientific">Paenibacillus hunanensis</name>
    <dbReference type="NCBI Taxonomy" id="539262"/>
    <lineage>
        <taxon>Bacteria</taxon>
        <taxon>Bacillati</taxon>
        <taxon>Bacillota</taxon>
        <taxon>Bacilli</taxon>
        <taxon>Bacillales</taxon>
        <taxon>Paenibacillaceae</taxon>
        <taxon>Paenibacillus</taxon>
    </lineage>
</organism>
<comment type="caution">
    <text evidence="1">The sequence shown here is derived from an EMBL/GenBank/DDBJ whole genome shotgun (WGS) entry which is preliminary data.</text>
</comment>
<evidence type="ECO:0000313" key="2">
    <source>
        <dbReference type="Proteomes" id="UP001185028"/>
    </source>
</evidence>
<evidence type="ECO:0008006" key="3">
    <source>
        <dbReference type="Google" id="ProtNLM"/>
    </source>
</evidence>
<dbReference type="Gene3D" id="3.80.10.10">
    <property type="entry name" value="Ribonuclease Inhibitor"/>
    <property type="match status" value="1"/>
</dbReference>
<keyword evidence="2" id="KW-1185">Reference proteome</keyword>
<dbReference type="SUPFAM" id="SSF52058">
    <property type="entry name" value="L domain-like"/>
    <property type="match status" value="1"/>
</dbReference>
<evidence type="ECO:0000313" key="1">
    <source>
        <dbReference type="EMBL" id="MDR6246595.1"/>
    </source>
</evidence>
<dbReference type="Proteomes" id="UP001185028">
    <property type="component" value="Unassembled WGS sequence"/>
</dbReference>
<dbReference type="EMBL" id="JAVDQH010000033">
    <property type="protein sequence ID" value="MDR6246595.1"/>
    <property type="molecule type" value="Genomic_DNA"/>
</dbReference>
<reference evidence="1 2" key="1">
    <citation type="submission" date="2023-07" db="EMBL/GenBank/DDBJ databases">
        <title>Genomic Encyclopedia of Type Strains, Phase IV (KMG-IV): sequencing the most valuable type-strain genomes for metagenomic binning, comparative biology and taxonomic classification.</title>
        <authorList>
            <person name="Goeker M."/>
        </authorList>
    </citation>
    <scope>NUCLEOTIDE SEQUENCE [LARGE SCALE GENOMIC DNA]</scope>
    <source>
        <strain evidence="1 2">DSM 22170</strain>
    </source>
</reference>
<dbReference type="RefSeq" id="WP_188775085.1">
    <property type="nucleotide sequence ID" value="NZ_BMMB01000004.1"/>
</dbReference>
<proteinExistence type="predicted"/>
<gene>
    <name evidence="1" type="ORF">JOC58_004540</name>
</gene>
<accession>A0ABU1J524</accession>
<sequence>MYRNLNTGVIEIEDKLTRTEAQEIARMSSIHTLQFASALHWSSYEYINNTVLPACPQLRVRAYHFHNQVCDLAFVEQLPQLQKLEITCDGEFANLDSLATLEQLQELHLRMYKLDHFDILQQLPPSLTSLTLGKTASKKPSLQGISRFTRLQELTIEGHVKHVDELARLQHIERLSLRYMTLPNLDFLLELKQLWWLQLYLGGTSQLDALAQLKQLKYIELSQIRGLDRLDFLSSMTGLQFVRIGAMPHIHELPPLDQLQELRKIELYNMKGLRKLEPLQAAPALTEFVQREAWEMEADDYIPLLQNPALKRAYVHLRNEKKATRFQQLLQQYDKKDAYTERIAKRDSWLTTDFPFK</sequence>
<dbReference type="InterPro" id="IPR032675">
    <property type="entry name" value="LRR_dom_sf"/>
</dbReference>
<protein>
    <recommendedName>
        <fullName evidence="3">Leucine-rich repeat domain-containing protein</fullName>
    </recommendedName>
</protein>
<name>A0ABU1J524_9BACL</name>